<evidence type="ECO:0000313" key="1">
    <source>
        <dbReference type="EMBL" id="UQA93417.1"/>
    </source>
</evidence>
<keyword evidence="2" id="KW-1185">Reference proteome</keyword>
<protein>
    <submittedName>
        <fullName evidence="1">Uncharacterized protein</fullName>
    </submittedName>
</protein>
<name>A0ABY4M6M9_9ACTN</name>
<dbReference type="Proteomes" id="UP000830115">
    <property type="component" value="Chromosome"/>
</dbReference>
<evidence type="ECO:0000313" key="2">
    <source>
        <dbReference type="Proteomes" id="UP000830115"/>
    </source>
</evidence>
<sequence length="106" mass="12009">MTNAIARLLEPLLRLLLPARGRHRSAGAPPPVYREDVPALAPPRASVRQPELLRGEDSALIRPYVLTPEELQERRSQPLRRRRVLWLATNGIDVDPRWSHTVKVAA</sequence>
<organism evidence="1 2">
    <name type="scientific">Streptomyces halobius</name>
    <dbReference type="NCBI Taxonomy" id="2879846"/>
    <lineage>
        <taxon>Bacteria</taxon>
        <taxon>Bacillati</taxon>
        <taxon>Actinomycetota</taxon>
        <taxon>Actinomycetes</taxon>
        <taxon>Kitasatosporales</taxon>
        <taxon>Streptomycetaceae</taxon>
        <taxon>Streptomyces</taxon>
    </lineage>
</organism>
<proteinExistence type="predicted"/>
<dbReference type="EMBL" id="CP086322">
    <property type="protein sequence ID" value="UQA93417.1"/>
    <property type="molecule type" value="Genomic_DNA"/>
</dbReference>
<gene>
    <name evidence="1" type="ORF">K9S39_17570</name>
</gene>
<dbReference type="RefSeq" id="WP_248864295.1">
    <property type="nucleotide sequence ID" value="NZ_CP086322.1"/>
</dbReference>
<accession>A0ABY4M6M9</accession>
<reference evidence="1" key="1">
    <citation type="submission" date="2021-10" db="EMBL/GenBank/DDBJ databases">
        <title>Streptomyces nigrumlapis sp.nov.,an antimicrobial producing actinobacterium isolated from Black Gobi rocks.</title>
        <authorList>
            <person name="Wen Y."/>
            <person name="Zhang W."/>
            <person name="Liu X.G."/>
        </authorList>
    </citation>
    <scope>NUCLEOTIDE SEQUENCE</scope>
    <source>
        <strain evidence="1">ST13-2-2</strain>
    </source>
</reference>